<protein>
    <submittedName>
        <fullName evidence="3">Uncharacterized protein</fullName>
    </submittedName>
</protein>
<accession>A0A3N4JR49</accession>
<proteinExistence type="predicted"/>
<evidence type="ECO:0000313" key="3">
    <source>
        <dbReference type="EMBL" id="RPA96284.1"/>
    </source>
</evidence>
<keyword evidence="2" id="KW-0472">Membrane</keyword>
<name>A0A3N4JR49_9PEZI</name>
<feature type="transmembrane region" description="Helical" evidence="2">
    <location>
        <begin position="62"/>
        <end position="83"/>
    </location>
</feature>
<evidence type="ECO:0000256" key="1">
    <source>
        <dbReference type="SAM" id="MobiDB-lite"/>
    </source>
</evidence>
<gene>
    <name evidence="3" type="ORF">L873DRAFT_1245120</name>
</gene>
<feature type="compositionally biased region" description="Polar residues" evidence="1">
    <location>
        <begin position="115"/>
        <end position="127"/>
    </location>
</feature>
<dbReference type="Proteomes" id="UP000276215">
    <property type="component" value="Unassembled WGS sequence"/>
</dbReference>
<sequence>MNKKKKKQRKGKQPIPQFLYCCGSATDPDAFLCLTISFSLSALSFSLLSLVSFSVLSFVPSLSTRFCLSFLPVVPWLSFLSTIATENSQVPHKAAPVTCPNPENNLTKKQKSRHLSPSYNRGSTTQL</sequence>
<keyword evidence="2" id="KW-1133">Transmembrane helix</keyword>
<keyword evidence="4" id="KW-1185">Reference proteome</keyword>
<dbReference type="AlphaFoldDB" id="A0A3N4JR49"/>
<evidence type="ECO:0000256" key="2">
    <source>
        <dbReference type="SAM" id="Phobius"/>
    </source>
</evidence>
<feature type="region of interest" description="Disordered" evidence="1">
    <location>
        <begin position="92"/>
        <end position="127"/>
    </location>
</feature>
<organism evidence="3 4">
    <name type="scientific">Choiromyces venosus 120613-1</name>
    <dbReference type="NCBI Taxonomy" id="1336337"/>
    <lineage>
        <taxon>Eukaryota</taxon>
        <taxon>Fungi</taxon>
        <taxon>Dikarya</taxon>
        <taxon>Ascomycota</taxon>
        <taxon>Pezizomycotina</taxon>
        <taxon>Pezizomycetes</taxon>
        <taxon>Pezizales</taxon>
        <taxon>Tuberaceae</taxon>
        <taxon>Choiromyces</taxon>
    </lineage>
</organism>
<evidence type="ECO:0000313" key="4">
    <source>
        <dbReference type="Proteomes" id="UP000276215"/>
    </source>
</evidence>
<dbReference type="EMBL" id="ML120416">
    <property type="protein sequence ID" value="RPA96284.1"/>
    <property type="molecule type" value="Genomic_DNA"/>
</dbReference>
<feature type="transmembrane region" description="Helical" evidence="2">
    <location>
        <begin position="30"/>
        <end position="56"/>
    </location>
</feature>
<reference evidence="3 4" key="1">
    <citation type="journal article" date="2018" name="Nat. Ecol. Evol.">
        <title>Pezizomycetes genomes reveal the molecular basis of ectomycorrhizal truffle lifestyle.</title>
        <authorList>
            <person name="Murat C."/>
            <person name="Payen T."/>
            <person name="Noel B."/>
            <person name="Kuo A."/>
            <person name="Morin E."/>
            <person name="Chen J."/>
            <person name="Kohler A."/>
            <person name="Krizsan K."/>
            <person name="Balestrini R."/>
            <person name="Da Silva C."/>
            <person name="Montanini B."/>
            <person name="Hainaut M."/>
            <person name="Levati E."/>
            <person name="Barry K.W."/>
            <person name="Belfiori B."/>
            <person name="Cichocki N."/>
            <person name="Clum A."/>
            <person name="Dockter R.B."/>
            <person name="Fauchery L."/>
            <person name="Guy J."/>
            <person name="Iotti M."/>
            <person name="Le Tacon F."/>
            <person name="Lindquist E.A."/>
            <person name="Lipzen A."/>
            <person name="Malagnac F."/>
            <person name="Mello A."/>
            <person name="Molinier V."/>
            <person name="Miyauchi S."/>
            <person name="Poulain J."/>
            <person name="Riccioni C."/>
            <person name="Rubini A."/>
            <person name="Sitrit Y."/>
            <person name="Splivallo R."/>
            <person name="Traeger S."/>
            <person name="Wang M."/>
            <person name="Zifcakova L."/>
            <person name="Wipf D."/>
            <person name="Zambonelli A."/>
            <person name="Paolocci F."/>
            <person name="Nowrousian M."/>
            <person name="Ottonello S."/>
            <person name="Baldrian P."/>
            <person name="Spatafora J.W."/>
            <person name="Henrissat B."/>
            <person name="Nagy L.G."/>
            <person name="Aury J.M."/>
            <person name="Wincker P."/>
            <person name="Grigoriev I.V."/>
            <person name="Bonfante P."/>
            <person name="Martin F.M."/>
        </authorList>
    </citation>
    <scope>NUCLEOTIDE SEQUENCE [LARGE SCALE GENOMIC DNA]</scope>
    <source>
        <strain evidence="3 4">120613-1</strain>
    </source>
</reference>
<keyword evidence="2" id="KW-0812">Transmembrane</keyword>